<evidence type="ECO:0000256" key="2">
    <source>
        <dbReference type="ARBA" id="ARBA00023125"/>
    </source>
</evidence>
<dbReference type="STRING" id="1365950.SAMN05428963_11211"/>
<keyword evidence="1" id="KW-0805">Transcription regulation</keyword>
<dbReference type="SMART" id="SM00347">
    <property type="entry name" value="HTH_MARR"/>
    <property type="match status" value="1"/>
</dbReference>
<dbReference type="PROSITE" id="PS01117">
    <property type="entry name" value="HTH_MARR_1"/>
    <property type="match status" value="1"/>
</dbReference>
<sequence>MLHNDLETIFGFLLTDVTRMYRAALDKSVISRGLSLTPGEIRTLVHIARYEGVRQAVLAERMGIEPMTVSAYIDRLEAYGLVTRQTDPRDRRAKLVSVTAKADQVFEEVRPIISATHEMMMDGIAQEDRDLLVSMLIEMRARLTSTPAPVIPLVKVA</sequence>
<dbReference type="PANTHER" id="PTHR42756:SF1">
    <property type="entry name" value="TRANSCRIPTIONAL REPRESSOR OF EMRAB OPERON"/>
    <property type="match status" value="1"/>
</dbReference>
<evidence type="ECO:0000256" key="3">
    <source>
        <dbReference type="ARBA" id="ARBA00023163"/>
    </source>
</evidence>
<evidence type="ECO:0000313" key="5">
    <source>
        <dbReference type="EMBL" id="SKA29364.1"/>
    </source>
</evidence>
<feature type="domain" description="HTH marR-type" evidence="4">
    <location>
        <begin position="7"/>
        <end position="141"/>
    </location>
</feature>
<dbReference type="PROSITE" id="PS50995">
    <property type="entry name" value="HTH_MARR_2"/>
    <property type="match status" value="1"/>
</dbReference>
<gene>
    <name evidence="5" type="ORF">SAMN05428963_11211</name>
</gene>
<dbReference type="InterPro" id="IPR023187">
    <property type="entry name" value="Tscrpt_reg_MarR-type_CS"/>
</dbReference>
<dbReference type="Gene3D" id="1.10.10.10">
    <property type="entry name" value="Winged helix-like DNA-binding domain superfamily/Winged helix DNA-binding domain"/>
    <property type="match status" value="1"/>
</dbReference>
<reference evidence="5 6" key="1">
    <citation type="submission" date="2017-02" db="EMBL/GenBank/DDBJ databases">
        <authorList>
            <person name="Peterson S.W."/>
        </authorList>
    </citation>
    <scope>NUCLEOTIDE SEQUENCE [LARGE SCALE GENOMIC DNA]</scope>
    <source>
        <strain evidence="5 6">USBA 369</strain>
    </source>
</reference>
<dbReference type="InterPro" id="IPR036390">
    <property type="entry name" value="WH_DNA-bd_sf"/>
</dbReference>
<keyword evidence="2 5" id="KW-0238">DNA-binding</keyword>
<keyword evidence="6" id="KW-1185">Reference proteome</keyword>
<dbReference type="PANTHER" id="PTHR42756">
    <property type="entry name" value="TRANSCRIPTIONAL REGULATOR, MARR"/>
    <property type="match status" value="1"/>
</dbReference>
<dbReference type="Pfam" id="PF01047">
    <property type="entry name" value="MarR"/>
    <property type="match status" value="1"/>
</dbReference>
<keyword evidence="3" id="KW-0804">Transcription</keyword>
<evidence type="ECO:0000313" key="6">
    <source>
        <dbReference type="Proteomes" id="UP000190135"/>
    </source>
</evidence>
<evidence type="ECO:0000256" key="1">
    <source>
        <dbReference type="ARBA" id="ARBA00023015"/>
    </source>
</evidence>
<evidence type="ECO:0000259" key="4">
    <source>
        <dbReference type="PROSITE" id="PS50995"/>
    </source>
</evidence>
<dbReference type="InterPro" id="IPR000835">
    <property type="entry name" value="HTH_MarR-typ"/>
</dbReference>
<organism evidence="5 6">
    <name type="scientific">Consotaella salsifontis</name>
    <dbReference type="NCBI Taxonomy" id="1365950"/>
    <lineage>
        <taxon>Bacteria</taxon>
        <taxon>Pseudomonadati</taxon>
        <taxon>Pseudomonadota</taxon>
        <taxon>Alphaproteobacteria</taxon>
        <taxon>Hyphomicrobiales</taxon>
        <taxon>Aurantimonadaceae</taxon>
        <taxon>Consotaella</taxon>
    </lineage>
</organism>
<dbReference type="InterPro" id="IPR036388">
    <property type="entry name" value="WH-like_DNA-bd_sf"/>
</dbReference>
<proteinExistence type="predicted"/>
<protein>
    <submittedName>
        <fullName evidence="5">DNA-binding transcriptional regulator, MarR family</fullName>
    </submittedName>
</protein>
<dbReference type="GO" id="GO:0003700">
    <property type="term" value="F:DNA-binding transcription factor activity"/>
    <property type="evidence" value="ECO:0007669"/>
    <property type="project" value="InterPro"/>
</dbReference>
<dbReference type="PRINTS" id="PR00598">
    <property type="entry name" value="HTHMARR"/>
</dbReference>
<dbReference type="SUPFAM" id="SSF46785">
    <property type="entry name" value="Winged helix' DNA-binding domain"/>
    <property type="match status" value="1"/>
</dbReference>
<dbReference type="Proteomes" id="UP000190135">
    <property type="component" value="Unassembled WGS sequence"/>
</dbReference>
<accession>A0A1T4SM41</accession>
<dbReference type="EMBL" id="FUXL01000012">
    <property type="protein sequence ID" value="SKA29364.1"/>
    <property type="molecule type" value="Genomic_DNA"/>
</dbReference>
<name>A0A1T4SM41_9HYPH</name>
<dbReference type="RefSeq" id="WP_078709407.1">
    <property type="nucleotide sequence ID" value="NZ_FUXL01000012.1"/>
</dbReference>
<dbReference type="GO" id="GO:0003677">
    <property type="term" value="F:DNA binding"/>
    <property type="evidence" value="ECO:0007669"/>
    <property type="project" value="UniProtKB-KW"/>
</dbReference>
<dbReference type="AlphaFoldDB" id="A0A1T4SM41"/>